<dbReference type="AlphaFoldDB" id="A0A2T3HNR2"/>
<evidence type="ECO:0000313" key="2">
    <source>
        <dbReference type="Proteomes" id="UP000240912"/>
    </source>
</evidence>
<reference evidence="1 2" key="1">
    <citation type="submission" date="2018-03" db="EMBL/GenBank/DDBJ databases">
        <authorList>
            <person name="Keele B.F."/>
        </authorList>
    </citation>
    <scope>NUCLEOTIDE SEQUENCE [LARGE SCALE GENOMIC DNA]</scope>
    <source>
        <strain evidence="1 2">YL28-9</strain>
    </source>
</reference>
<organism evidence="1 2">
    <name type="scientific">Pedobacter yulinensis</name>
    <dbReference type="NCBI Taxonomy" id="2126353"/>
    <lineage>
        <taxon>Bacteria</taxon>
        <taxon>Pseudomonadati</taxon>
        <taxon>Bacteroidota</taxon>
        <taxon>Sphingobacteriia</taxon>
        <taxon>Sphingobacteriales</taxon>
        <taxon>Sphingobacteriaceae</taxon>
        <taxon>Pedobacter</taxon>
    </lineage>
</organism>
<dbReference type="Proteomes" id="UP000240912">
    <property type="component" value="Unassembled WGS sequence"/>
</dbReference>
<accession>A0A2T3HNR2</accession>
<keyword evidence="2" id="KW-1185">Reference proteome</keyword>
<dbReference type="RefSeq" id="WP_107214114.1">
    <property type="nucleotide sequence ID" value="NZ_KZ686268.1"/>
</dbReference>
<dbReference type="EMBL" id="PYLS01000004">
    <property type="protein sequence ID" value="PST84066.1"/>
    <property type="molecule type" value="Genomic_DNA"/>
</dbReference>
<gene>
    <name evidence="1" type="ORF">C7T94_04845</name>
</gene>
<proteinExistence type="predicted"/>
<sequence>MKKIFTLLSLTFLLGILNYGCRNPAYQLNVLFDGDVIKYKTTIMLVEADGAALPANLKVAVSGQDAANVYDFAGLKAITAPNGVITLGIDPKIEPTATRPLQFNVQVTADNYEPRNIPVTILPNQFSQILRAAMLKVISNTPASAVKTVEVGLTGGATTAPVSLVTPATGTVTEVTSISIPAGTSFRNAAGELLSGGTLTARAINFDAGNPAALDMFPGADLSSPNVKGPDGQVGSAFFVPAGFTDIDMFVGGQEVKTFSQDINVGIQINPDFQPVGTTEDVKVGDKLVVYSYQNSTGQWQYEKEVTVTRDASQKLAVAFATNHLTVFCVGNVVSTRNCAPSTFTFTAPWLGSSTLTTAVQLFRMDGETLLDEETVIVSDGRVVPVTGLPPFAVRYKVLNASTRNVLAEGTINSACNGGNIGITLGQPGQPVQQVTLTLVVSCPGVGPIVPPSFTLFYKPAGAPASQYKLLGEVQKGMLKTVMLTVGSSYDFRANWGNQTKTVNNKTITSLDLSTAVGEEFDFFGTNTPQYNRSLLIEACKNR</sequence>
<protein>
    <submittedName>
        <fullName evidence="1">Uncharacterized protein</fullName>
    </submittedName>
</protein>
<dbReference type="OrthoDB" id="973569at2"/>
<comment type="caution">
    <text evidence="1">The sequence shown here is derived from an EMBL/GenBank/DDBJ whole genome shotgun (WGS) entry which is preliminary data.</text>
</comment>
<name>A0A2T3HNR2_9SPHI</name>
<evidence type="ECO:0000313" key="1">
    <source>
        <dbReference type="EMBL" id="PST84066.1"/>
    </source>
</evidence>